<dbReference type="PROSITE" id="PS50405">
    <property type="entry name" value="GST_CTER"/>
    <property type="match status" value="1"/>
</dbReference>
<name>A0ABP0TYZ1_9BRYO</name>
<dbReference type="InterPro" id="IPR004046">
    <property type="entry name" value="GST_C"/>
</dbReference>
<dbReference type="PANTHER" id="PTHR44051:SF8">
    <property type="entry name" value="GLUTATHIONE S-TRANSFERASE GSTA"/>
    <property type="match status" value="1"/>
</dbReference>
<dbReference type="PANTHER" id="PTHR44051">
    <property type="entry name" value="GLUTATHIONE S-TRANSFERASE-RELATED"/>
    <property type="match status" value="1"/>
</dbReference>
<organism evidence="2 3">
    <name type="scientific">Sphagnum troendelagicum</name>
    <dbReference type="NCBI Taxonomy" id="128251"/>
    <lineage>
        <taxon>Eukaryota</taxon>
        <taxon>Viridiplantae</taxon>
        <taxon>Streptophyta</taxon>
        <taxon>Embryophyta</taxon>
        <taxon>Bryophyta</taxon>
        <taxon>Sphagnophytina</taxon>
        <taxon>Sphagnopsida</taxon>
        <taxon>Sphagnales</taxon>
        <taxon>Sphagnaceae</taxon>
        <taxon>Sphagnum</taxon>
    </lineage>
</organism>
<gene>
    <name evidence="2" type="ORF">CSSPTR1EN2_LOCUS9228</name>
</gene>
<sequence>MADVAPRLGQFGHFFKIAKDKCMDPYLLEFYTNEARHVLHVLDQCLEGCDYLIHEGYTIADMAILPRVYALEEVFKDSEYLGLHKFPNVMAWKARCMEPATAKGLAPGKRL</sequence>
<feature type="domain" description="GST C-terminal" evidence="1">
    <location>
        <begin position="1"/>
        <end position="111"/>
    </location>
</feature>
<keyword evidence="3" id="KW-1185">Reference proteome</keyword>
<proteinExistence type="predicted"/>
<evidence type="ECO:0000313" key="3">
    <source>
        <dbReference type="Proteomes" id="UP001497512"/>
    </source>
</evidence>
<dbReference type="Proteomes" id="UP001497512">
    <property type="component" value="Chromosome 17"/>
</dbReference>
<dbReference type="EMBL" id="OZ019909">
    <property type="protein sequence ID" value="CAK9208528.1"/>
    <property type="molecule type" value="Genomic_DNA"/>
</dbReference>
<accession>A0ABP0TYZ1</accession>
<dbReference type="SUPFAM" id="SSF47616">
    <property type="entry name" value="GST C-terminal domain-like"/>
    <property type="match status" value="1"/>
</dbReference>
<dbReference type="Pfam" id="PF00043">
    <property type="entry name" value="GST_C"/>
    <property type="match status" value="1"/>
</dbReference>
<protein>
    <recommendedName>
        <fullName evidence="1">GST C-terminal domain-containing protein</fullName>
    </recommendedName>
</protein>
<dbReference type="InterPro" id="IPR036282">
    <property type="entry name" value="Glutathione-S-Trfase_C_sf"/>
</dbReference>
<reference evidence="2" key="1">
    <citation type="submission" date="2024-02" db="EMBL/GenBank/DDBJ databases">
        <authorList>
            <consortium name="ELIXIR-Norway"/>
            <consortium name="Elixir Norway"/>
        </authorList>
    </citation>
    <scope>NUCLEOTIDE SEQUENCE</scope>
</reference>
<dbReference type="Gene3D" id="1.20.1050.10">
    <property type="match status" value="1"/>
</dbReference>
<evidence type="ECO:0000259" key="1">
    <source>
        <dbReference type="PROSITE" id="PS50405"/>
    </source>
</evidence>
<dbReference type="InterPro" id="IPR010987">
    <property type="entry name" value="Glutathione-S-Trfase_C-like"/>
</dbReference>
<evidence type="ECO:0000313" key="2">
    <source>
        <dbReference type="EMBL" id="CAK9208528.1"/>
    </source>
</evidence>